<dbReference type="InterPro" id="IPR007244">
    <property type="entry name" value="Naa35_N"/>
</dbReference>
<comment type="similarity">
    <text evidence="2">Belongs to the MAK10 family.</text>
</comment>
<evidence type="ECO:0000256" key="1">
    <source>
        <dbReference type="ARBA" id="ARBA00004496"/>
    </source>
</evidence>
<feature type="compositionally biased region" description="Basic and acidic residues" evidence="4">
    <location>
        <begin position="28"/>
        <end position="37"/>
    </location>
</feature>
<evidence type="ECO:0000313" key="7">
    <source>
        <dbReference type="EMBL" id="KAG2176189.1"/>
    </source>
</evidence>
<feature type="region of interest" description="Disordered" evidence="4">
    <location>
        <begin position="1"/>
        <end position="38"/>
    </location>
</feature>
<name>A0A8H7PL71_MORIS</name>
<evidence type="ECO:0000313" key="8">
    <source>
        <dbReference type="Proteomes" id="UP000654370"/>
    </source>
</evidence>
<dbReference type="InterPro" id="IPR057983">
    <property type="entry name" value="NAA35-like_N"/>
</dbReference>
<dbReference type="OrthoDB" id="269405at2759"/>
<protein>
    <submittedName>
        <fullName evidence="7">Uncharacterized protein</fullName>
    </submittedName>
</protein>
<organism evidence="7 8">
    <name type="scientific">Mortierella isabellina</name>
    <name type="common">Filamentous fungus</name>
    <name type="synonym">Umbelopsis isabellina</name>
    <dbReference type="NCBI Taxonomy" id="91625"/>
    <lineage>
        <taxon>Eukaryota</taxon>
        <taxon>Fungi</taxon>
        <taxon>Fungi incertae sedis</taxon>
        <taxon>Mucoromycota</taxon>
        <taxon>Mucoromycotina</taxon>
        <taxon>Umbelopsidomycetes</taxon>
        <taxon>Umbelopsidales</taxon>
        <taxon>Umbelopsidaceae</taxon>
        <taxon>Umbelopsis</taxon>
    </lineage>
</organism>
<feature type="domain" description="NAA35-like N-terminal" evidence="5">
    <location>
        <begin position="71"/>
        <end position="205"/>
    </location>
</feature>
<dbReference type="Proteomes" id="UP000654370">
    <property type="component" value="Unassembled WGS sequence"/>
</dbReference>
<reference evidence="7" key="1">
    <citation type="submission" date="2020-12" db="EMBL/GenBank/DDBJ databases">
        <title>Metabolic potential, ecology and presence of endohyphal bacteria is reflected in genomic diversity of Mucoromycotina.</title>
        <authorList>
            <person name="Muszewska A."/>
            <person name="Okrasinska A."/>
            <person name="Steczkiewicz K."/>
            <person name="Drgas O."/>
            <person name="Orlowska M."/>
            <person name="Perlinska-Lenart U."/>
            <person name="Aleksandrzak-Piekarczyk T."/>
            <person name="Szatraj K."/>
            <person name="Zielenkiewicz U."/>
            <person name="Pilsyk S."/>
            <person name="Malc E."/>
            <person name="Mieczkowski P."/>
            <person name="Kruszewska J.S."/>
            <person name="Biernat P."/>
            <person name="Pawlowska J."/>
        </authorList>
    </citation>
    <scope>NUCLEOTIDE SEQUENCE</scope>
    <source>
        <strain evidence="7">WA0000067209</strain>
    </source>
</reference>
<keyword evidence="3" id="KW-0963">Cytoplasm</keyword>
<evidence type="ECO:0000259" key="5">
    <source>
        <dbReference type="Pfam" id="PF04112"/>
    </source>
</evidence>
<feature type="compositionally biased region" description="Low complexity" evidence="4">
    <location>
        <begin position="422"/>
        <end position="436"/>
    </location>
</feature>
<dbReference type="InterPro" id="IPR057982">
    <property type="entry name" value="TPR_NAA35"/>
</dbReference>
<dbReference type="GO" id="GO:0031417">
    <property type="term" value="C:NatC complex"/>
    <property type="evidence" value="ECO:0007669"/>
    <property type="project" value="InterPro"/>
</dbReference>
<dbReference type="AlphaFoldDB" id="A0A8H7PL71"/>
<feature type="domain" description="NAA35-like TPR repeats" evidence="6">
    <location>
        <begin position="433"/>
        <end position="542"/>
    </location>
</feature>
<dbReference type="PANTHER" id="PTHR21373">
    <property type="entry name" value="GLUCOSE REPRESSIBLE PROTEIN MAK10"/>
    <property type="match status" value="1"/>
</dbReference>
<feature type="non-terminal residue" evidence="7">
    <location>
        <position position="1"/>
    </location>
</feature>
<evidence type="ECO:0000256" key="3">
    <source>
        <dbReference type="ARBA" id="ARBA00022490"/>
    </source>
</evidence>
<feature type="region of interest" description="Disordered" evidence="4">
    <location>
        <begin position="417"/>
        <end position="438"/>
    </location>
</feature>
<accession>A0A8H7PL71</accession>
<evidence type="ECO:0000256" key="4">
    <source>
        <dbReference type="SAM" id="MobiDB-lite"/>
    </source>
</evidence>
<dbReference type="PANTHER" id="PTHR21373:SF0">
    <property type="entry name" value="N-ALPHA-ACETYLTRANSFERASE 35, NATC AUXILIARY SUBUNIT"/>
    <property type="match status" value="1"/>
</dbReference>
<dbReference type="EMBL" id="JAEPQZ010000010">
    <property type="protein sequence ID" value="KAG2176189.1"/>
    <property type="molecule type" value="Genomic_DNA"/>
</dbReference>
<evidence type="ECO:0000256" key="2">
    <source>
        <dbReference type="ARBA" id="ARBA00006289"/>
    </source>
</evidence>
<sequence>TVVESPYQEDIVMAAPQKEPTGQSDSSHTNEIRDRPSKQIYNPYREDDYLTPQWKNITTLLNDATNDLEVGKLIHLQSFTLFDAMSAIEIMDPKMDTGMILEGDNKPPFNALKALSGEQVLWIMDHLLSCEMAWLSGHSLSQTVFTCMYIHHVFSLVKEDVAVSEKENEPTELVFLVLKAYVLATIKCCHFVWREMISGNVYEASEIDLTGVVERSLTIYLINRMVFQGLLNRLVARKHYLLAHTYLAQPQCEWFNKADIELQALNKMLHAKDEGSIQGTQEIGNVLDDAFDENINRILTSQTPPRPITLPSHQEIKLSTPQALESLINLTARLGSLCTIVDYKTVTSLLTSIYHNHRFLGSRPLEEVVAESIKDFIRPPSWWFSKERPSDVNDDQYREAKKSITMFLERAGLLLESLPTKPGNSPRSSPGSPSTGKQREFEVLHELNSIKQALNLGVLRAMLAFEQLDILKKPKLAFDDEETRYRHRFKAFADLWNFELPPFDYYKTTTDTGGSEPKELLLGAKWSFANAQDLIKQFIRNVTPENTNTELCSNAFKEVCS</sequence>
<dbReference type="Pfam" id="PF25789">
    <property type="entry name" value="TPR_NAA35"/>
    <property type="match status" value="1"/>
</dbReference>
<dbReference type="Pfam" id="PF04112">
    <property type="entry name" value="Mak10"/>
    <property type="match status" value="1"/>
</dbReference>
<gene>
    <name evidence="7" type="ORF">INT43_005423</name>
</gene>
<keyword evidence="8" id="KW-1185">Reference proteome</keyword>
<evidence type="ECO:0000259" key="6">
    <source>
        <dbReference type="Pfam" id="PF25789"/>
    </source>
</evidence>
<comment type="subcellular location">
    <subcellularLocation>
        <location evidence="1">Cytoplasm</location>
    </subcellularLocation>
</comment>
<comment type="caution">
    <text evidence="7">The sequence shown here is derived from an EMBL/GenBank/DDBJ whole genome shotgun (WGS) entry which is preliminary data.</text>
</comment>
<proteinExistence type="inferred from homology"/>